<dbReference type="InterPro" id="IPR017871">
    <property type="entry name" value="ABC_transporter-like_CS"/>
</dbReference>
<evidence type="ECO:0000256" key="2">
    <source>
        <dbReference type="ARBA" id="ARBA00022448"/>
    </source>
</evidence>
<feature type="domain" description="ABC transmembrane type-1" evidence="10">
    <location>
        <begin position="125"/>
        <end position="410"/>
    </location>
</feature>
<evidence type="ECO:0000313" key="12">
    <source>
        <dbReference type="Proteomes" id="UP000658720"/>
    </source>
</evidence>
<dbReference type="Gene3D" id="1.20.1560.10">
    <property type="entry name" value="ABC transporter type 1, transmembrane domain"/>
    <property type="match status" value="1"/>
</dbReference>
<dbReference type="SUPFAM" id="SSF90123">
    <property type="entry name" value="ABC transporter transmembrane region"/>
    <property type="match status" value="1"/>
</dbReference>
<dbReference type="CDD" id="cd03223">
    <property type="entry name" value="ABCD_peroxisomal_ALDP"/>
    <property type="match status" value="1"/>
</dbReference>
<feature type="transmembrane region" description="Helical" evidence="8">
    <location>
        <begin position="37"/>
        <end position="66"/>
    </location>
</feature>
<sequence length="659" mass="74108">MTQAQAKRFQFDRQLWHRFVETAQPYFYPVGQKQTRVFLILILALMVVVVALTLFLSMGLTLWATAIFPDFFAKSGKGLVDGVQSLINSPAPWIGLGALAIAGAVFVSQRQKLQQRWLQWLLLGILLSLLFIVNGLNVILSFVFRFIDTALNGKDGEVFWQFLWIYGIVIVVAIPIIVAYRYLRQKLGVLWREWLTEHFLGRYFKGRSYYRLDSNSAYTLIDNPDQRITQDIQSFTGVTLDFLLDILDSILTLISFTAILYSISQTLMWGLIGYATFGTVAAIAIGTRLIRINYEQLRLEANFRYGLVRVRDNAESIAFYRGERLERKQVTERLLGAIRNFNLLIIWQALISLFQLGYNYFTRLIPYIIIAPLYLAGDLDFGAIAQASLAFGMVLSALSLVTNQIQNITEFAASINRLGEFYDALNGPGNDRESSSNAMVDHITTHLGPTVSLDNVTLSPPHSSRVLVRDLSLAVDTGNHLLIMGPSGSGKSSLLRAIAGLWDSGQGIIERPELADLLFLPQRPYMILGTLREQLIYPSSQSIADDDFLLGTLKRVNLSDLAERFGGLDSLENWSSVLSLGEQQRIALARVFINQPRYAILDEATSALDVDNEADLYHALTDLGTTFISVGHRPTLRNFHRQCLEVQAEGRWQLSSIQK</sequence>
<feature type="transmembrane region" description="Helical" evidence="8">
    <location>
        <begin position="86"/>
        <end position="108"/>
    </location>
</feature>
<evidence type="ECO:0000256" key="8">
    <source>
        <dbReference type="SAM" id="Phobius"/>
    </source>
</evidence>
<protein>
    <submittedName>
        <fullName evidence="11">ABC transporter ATP-binding protein/permease</fullName>
    </submittedName>
</protein>
<dbReference type="EMBL" id="JADEVV010000047">
    <property type="protein sequence ID" value="MBE9255055.1"/>
    <property type="molecule type" value="Genomic_DNA"/>
</dbReference>
<evidence type="ECO:0000256" key="6">
    <source>
        <dbReference type="ARBA" id="ARBA00022989"/>
    </source>
</evidence>
<dbReference type="PROSITE" id="PS50929">
    <property type="entry name" value="ABC_TM1F"/>
    <property type="match status" value="1"/>
</dbReference>
<dbReference type="Pfam" id="PF06472">
    <property type="entry name" value="ABC_membrane_2"/>
    <property type="match status" value="1"/>
</dbReference>
<evidence type="ECO:0000313" key="11">
    <source>
        <dbReference type="EMBL" id="MBE9255055.1"/>
    </source>
</evidence>
<proteinExistence type="predicted"/>
<evidence type="ECO:0000256" key="1">
    <source>
        <dbReference type="ARBA" id="ARBA00004651"/>
    </source>
</evidence>
<dbReference type="PROSITE" id="PS50893">
    <property type="entry name" value="ABC_TRANSPORTER_2"/>
    <property type="match status" value="1"/>
</dbReference>
<evidence type="ECO:0000256" key="4">
    <source>
        <dbReference type="ARBA" id="ARBA00022741"/>
    </source>
</evidence>
<dbReference type="Proteomes" id="UP000658720">
    <property type="component" value="Unassembled WGS sequence"/>
</dbReference>
<evidence type="ECO:0000259" key="9">
    <source>
        <dbReference type="PROSITE" id="PS50893"/>
    </source>
</evidence>
<keyword evidence="5 11" id="KW-0067">ATP-binding</keyword>
<keyword evidence="4" id="KW-0547">Nucleotide-binding</keyword>
<dbReference type="InterPro" id="IPR027417">
    <property type="entry name" value="P-loop_NTPase"/>
</dbReference>
<dbReference type="RefSeq" id="WP_194020512.1">
    <property type="nucleotide sequence ID" value="NZ_JADEVV010000047.1"/>
</dbReference>
<accession>A0ABR9VUL2</accession>
<dbReference type="InterPro" id="IPR050835">
    <property type="entry name" value="ABC_transporter_sub-D"/>
</dbReference>
<evidence type="ECO:0000259" key="10">
    <source>
        <dbReference type="PROSITE" id="PS50929"/>
    </source>
</evidence>
<keyword evidence="12" id="KW-1185">Reference proteome</keyword>
<feature type="transmembrane region" description="Helical" evidence="8">
    <location>
        <begin position="341"/>
        <end position="361"/>
    </location>
</feature>
<evidence type="ECO:0000256" key="7">
    <source>
        <dbReference type="ARBA" id="ARBA00023136"/>
    </source>
</evidence>
<feature type="transmembrane region" description="Helical" evidence="8">
    <location>
        <begin position="159"/>
        <end position="183"/>
    </location>
</feature>
<reference evidence="11 12" key="1">
    <citation type="submission" date="2020-10" db="EMBL/GenBank/DDBJ databases">
        <authorList>
            <person name="Castelo-Branco R."/>
            <person name="Eusebio N."/>
            <person name="Adriana R."/>
            <person name="Vieira A."/>
            <person name="Brugerolle De Fraissinette N."/>
            <person name="Rezende De Castro R."/>
            <person name="Schneider M.P."/>
            <person name="Vasconcelos V."/>
            <person name="Leao P.N."/>
        </authorList>
    </citation>
    <scope>NUCLEOTIDE SEQUENCE [LARGE SCALE GENOMIC DNA]</scope>
    <source>
        <strain evidence="11 12">LEGE 00031</strain>
    </source>
</reference>
<keyword evidence="3 8" id="KW-0812">Transmembrane</keyword>
<keyword evidence="6 8" id="KW-1133">Transmembrane helix</keyword>
<evidence type="ECO:0000256" key="3">
    <source>
        <dbReference type="ARBA" id="ARBA00022692"/>
    </source>
</evidence>
<dbReference type="SUPFAM" id="SSF52540">
    <property type="entry name" value="P-loop containing nucleoside triphosphate hydrolases"/>
    <property type="match status" value="1"/>
</dbReference>
<feature type="transmembrane region" description="Helical" evidence="8">
    <location>
        <begin position="269"/>
        <end position="290"/>
    </location>
</feature>
<feature type="transmembrane region" description="Helical" evidence="8">
    <location>
        <begin position="242"/>
        <end position="263"/>
    </location>
</feature>
<feature type="transmembrane region" description="Helical" evidence="8">
    <location>
        <begin position="120"/>
        <end position="147"/>
    </location>
</feature>
<name>A0ABR9VUL2_9SYNC</name>
<dbReference type="GO" id="GO:0005524">
    <property type="term" value="F:ATP binding"/>
    <property type="evidence" value="ECO:0007669"/>
    <property type="project" value="UniProtKB-KW"/>
</dbReference>
<evidence type="ECO:0000256" key="5">
    <source>
        <dbReference type="ARBA" id="ARBA00022840"/>
    </source>
</evidence>
<dbReference type="InterPro" id="IPR003593">
    <property type="entry name" value="AAA+_ATPase"/>
</dbReference>
<dbReference type="Gene3D" id="3.40.50.300">
    <property type="entry name" value="P-loop containing nucleotide triphosphate hydrolases"/>
    <property type="match status" value="1"/>
</dbReference>
<dbReference type="PANTHER" id="PTHR11384">
    <property type="entry name" value="ATP-BINDING CASSETTE, SUB-FAMILY D MEMBER"/>
    <property type="match status" value="1"/>
</dbReference>
<dbReference type="InterPro" id="IPR011527">
    <property type="entry name" value="ABC1_TM_dom"/>
</dbReference>
<dbReference type="PROSITE" id="PS00211">
    <property type="entry name" value="ABC_TRANSPORTER_1"/>
    <property type="match status" value="1"/>
</dbReference>
<feature type="domain" description="ABC transporter" evidence="9">
    <location>
        <begin position="451"/>
        <end position="657"/>
    </location>
</feature>
<dbReference type="PANTHER" id="PTHR11384:SF59">
    <property type="entry name" value="LYSOSOMAL COBALAMIN TRANSPORTER ABCD4"/>
    <property type="match status" value="1"/>
</dbReference>
<keyword evidence="2" id="KW-0813">Transport</keyword>
<feature type="transmembrane region" description="Helical" evidence="8">
    <location>
        <begin position="381"/>
        <end position="401"/>
    </location>
</feature>
<dbReference type="Pfam" id="PF00005">
    <property type="entry name" value="ABC_tran"/>
    <property type="match status" value="1"/>
</dbReference>
<keyword evidence="7 8" id="KW-0472">Membrane</keyword>
<gene>
    <name evidence="11" type="ORF">IQ217_14640</name>
</gene>
<comment type="caution">
    <text evidence="11">The sequence shown here is derived from an EMBL/GenBank/DDBJ whole genome shotgun (WGS) entry which is preliminary data.</text>
</comment>
<organism evidence="11 12">
    <name type="scientific">Synechocystis salina LEGE 00031</name>
    <dbReference type="NCBI Taxonomy" id="1828736"/>
    <lineage>
        <taxon>Bacteria</taxon>
        <taxon>Bacillati</taxon>
        <taxon>Cyanobacteriota</taxon>
        <taxon>Cyanophyceae</taxon>
        <taxon>Synechococcales</taxon>
        <taxon>Merismopediaceae</taxon>
        <taxon>Synechocystis</taxon>
    </lineage>
</organism>
<dbReference type="SMART" id="SM00382">
    <property type="entry name" value="AAA"/>
    <property type="match status" value="1"/>
</dbReference>
<comment type="subcellular location">
    <subcellularLocation>
        <location evidence="1">Cell membrane</location>
        <topology evidence="1">Multi-pass membrane protein</topology>
    </subcellularLocation>
</comment>
<dbReference type="InterPro" id="IPR036640">
    <property type="entry name" value="ABC1_TM_sf"/>
</dbReference>
<dbReference type="InterPro" id="IPR003439">
    <property type="entry name" value="ABC_transporter-like_ATP-bd"/>
</dbReference>